<dbReference type="GO" id="GO:0016020">
    <property type="term" value="C:membrane"/>
    <property type="evidence" value="ECO:0007669"/>
    <property type="project" value="InterPro"/>
</dbReference>
<comment type="caution">
    <text evidence="10">The sequence shown here is derived from an EMBL/GenBank/DDBJ whole genome shotgun (WGS) entry which is preliminary data.</text>
</comment>
<dbReference type="Proteomes" id="UP000298416">
    <property type="component" value="Unassembled WGS sequence"/>
</dbReference>
<evidence type="ECO:0000256" key="3">
    <source>
        <dbReference type="ARBA" id="ARBA00022448"/>
    </source>
</evidence>
<sequence length="75" mass="8427">MQFWLCLSGFLNGCIWFCYAFLKKFDPYIAAGNGIGGLFGAIQLLVYAFYYFKGKNNVSNDGKPSDVQMMASQFV</sequence>
<dbReference type="Pfam" id="PF03083">
    <property type="entry name" value="MtN3_slv"/>
    <property type="match status" value="1"/>
</dbReference>
<proteinExistence type="inferred from homology"/>
<dbReference type="PANTHER" id="PTHR10791:SF217">
    <property type="entry name" value="BIDIRECTIONAL SUGAR TRANSPORTER SWEET"/>
    <property type="match status" value="1"/>
</dbReference>
<comment type="similarity">
    <text evidence="2">Belongs to the SWEET sugar transporter family.</text>
</comment>
<dbReference type="PANTHER" id="PTHR10791">
    <property type="entry name" value="RAG1-ACTIVATING PROTEIN 1"/>
    <property type="match status" value="1"/>
</dbReference>
<keyword evidence="7 9" id="KW-1133">Transmembrane helix</keyword>
<accession>A0A8X8WNM6</accession>
<comment type="subcellular location">
    <subcellularLocation>
        <location evidence="1">Endomembrane system</location>
        <topology evidence="1">Multi-pass membrane protein</topology>
    </subcellularLocation>
</comment>
<keyword evidence="6" id="KW-0677">Repeat</keyword>
<organism evidence="10">
    <name type="scientific">Salvia splendens</name>
    <name type="common">Scarlet sage</name>
    <dbReference type="NCBI Taxonomy" id="180675"/>
    <lineage>
        <taxon>Eukaryota</taxon>
        <taxon>Viridiplantae</taxon>
        <taxon>Streptophyta</taxon>
        <taxon>Embryophyta</taxon>
        <taxon>Tracheophyta</taxon>
        <taxon>Spermatophyta</taxon>
        <taxon>Magnoliopsida</taxon>
        <taxon>eudicotyledons</taxon>
        <taxon>Gunneridae</taxon>
        <taxon>Pentapetalae</taxon>
        <taxon>asterids</taxon>
        <taxon>lamiids</taxon>
        <taxon>Lamiales</taxon>
        <taxon>Lamiaceae</taxon>
        <taxon>Nepetoideae</taxon>
        <taxon>Mentheae</taxon>
        <taxon>Salviinae</taxon>
        <taxon>Salvia</taxon>
        <taxon>Salvia subgen. Calosphace</taxon>
        <taxon>core Calosphace</taxon>
    </lineage>
</organism>
<keyword evidence="3" id="KW-0813">Transport</keyword>
<feature type="transmembrane region" description="Helical" evidence="9">
    <location>
        <begin position="30"/>
        <end position="52"/>
    </location>
</feature>
<gene>
    <name evidence="10" type="ORF">SASPL_139697</name>
</gene>
<keyword evidence="8 9" id="KW-0472">Membrane</keyword>
<dbReference type="AlphaFoldDB" id="A0A8X8WNM6"/>
<evidence type="ECO:0000256" key="9">
    <source>
        <dbReference type="SAM" id="Phobius"/>
    </source>
</evidence>
<reference evidence="10" key="1">
    <citation type="submission" date="2018-01" db="EMBL/GenBank/DDBJ databases">
        <authorList>
            <person name="Mao J.F."/>
        </authorList>
    </citation>
    <scope>NUCLEOTIDE SEQUENCE</scope>
    <source>
        <strain evidence="10">Huo1</strain>
        <tissue evidence="10">Leaf</tissue>
    </source>
</reference>
<evidence type="ECO:0000256" key="4">
    <source>
        <dbReference type="ARBA" id="ARBA00022597"/>
    </source>
</evidence>
<evidence type="ECO:0000256" key="7">
    <source>
        <dbReference type="ARBA" id="ARBA00022989"/>
    </source>
</evidence>
<dbReference type="InterPro" id="IPR004316">
    <property type="entry name" value="SWEET_rpt"/>
</dbReference>
<evidence type="ECO:0000256" key="5">
    <source>
        <dbReference type="ARBA" id="ARBA00022692"/>
    </source>
</evidence>
<protein>
    <submittedName>
        <fullName evidence="10">Uncharacterized protein</fullName>
    </submittedName>
</protein>
<keyword evidence="11" id="KW-1185">Reference proteome</keyword>
<dbReference type="GO" id="GO:0012505">
    <property type="term" value="C:endomembrane system"/>
    <property type="evidence" value="ECO:0007669"/>
    <property type="project" value="UniProtKB-SubCell"/>
</dbReference>
<dbReference type="InterPro" id="IPR047664">
    <property type="entry name" value="SWEET"/>
</dbReference>
<name>A0A8X8WNM6_SALSN</name>
<dbReference type="EMBL" id="PNBA02000015">
    <property type="protein sequence ID" value="KAG6398242.1"/>
    <property type="molecule type" value="Genomic_DNA"/>
</dbReference>
<evidence type="ECO:0000313" key="10">
    <source>
        <dbReference type="EMBL" id="KAG6398242.1"/>
    </source>
</evidence>
<keyword evidence="5 9" id="KW-0812">Transmembrane</keyword>
<keyword evidence="4" id="KW-0762">Sugar transport</keyword>
<dbReference type="Gene3D" id="1.20.1280.290">
    <property type="match status" value="1"/>
</dbReference>
<evidence type="ECO:0000256" key="8">
    <source>
        <dbReference type="ARBA" id="ARBA00023136"/>
    </source>
</evidence>
<reference evidence="10" key="2">
    <citation type="submission" date="2020-08" db="EMBL/GenBank/DDBJ databases">
        <title>Plant Genome Project.</title>
        <authorList>
            <person name="Zhang R.-G."/>
        </authorList>
    </citation>
    <scope>NUCLEOTIDE SEQUENCE</scope>
    <source>
        <strain evidence="10">Huo1</strain>
        <tissue evidence="10">Leaf</tissue>
    </source>
</reference>
<evidence type="ECO:0000313" key="11">
    <source>
        <dbReference type="Proteomes" id="UP000298416"/>
    </source>
</evidence>
<evidence type="ECO:0000256" key="6">
    <source>
        <dbReference type="ARBA" id="ARBA00022737"/>
    </source>
</evidence>
<evidence type="ECO:0000256" key="2">
    <source>
        <dbReference type="ARBA" id="ARBA00007809"/>
    </source>
</evidence>
<evidence type="ECO:0000256" key="1">
    <source>
        <dbReference type="ARBA" id="ARBA00004127"/>
    </source>
</evidence>
<dbReference type="GO" id="GO:0051119">
    <property type="term" value="F:sugar transmembrane transporter activity"/>
    <property type="evidence" value="ECO:0007669"/>
    <property type="project" value="InterPro"/>
</dbReference>